<proteinExistence type="inferred from homology"/>
<dbReference type="GO" id="GO:0000139">
    <property type="term" value="C:Golgi membrane"/>
    <property type="evidence" value="ECO:0000318"/>
    <property type="project" value="GO_Central"/>
</dbReference>
<reference evidence="12 14" key="2">
    <citation type="journal article" date="2013" name="Nature">
        <title>Insights into bilaterian evolution from three spiralian genomes.</title>
        <authorList>
            <person name="Simakov O."/>
            <person name="Marletaz F."/>
            <person name="Cho S.J."/>
            <person name="Edsinger-Gonzales E."/>
            <person name="Havlak P."/>
            <person name="Hellsten U."/>
            <person name="Kuo D.H."/>
            <person name="Larsson T."/>
            <person name="Lv J."/>
            <person name="Arendt D."/>
            <person name="Savage R."/>
            <person name="Osoegawa K."/>
            <person name="de Jong P."/>
            <person name="Grimwood J."/>
            <person name="Chapman J.A."/>
            <person name="Shapiro H."/>
            <person name="Aerts A."/>
            <person name="Otillar R.P."/>
            <person name="Terry A.Y."/>
            <person name="Boore J.L."/>
            <person name="Grigoriev I.V."/>
            <person name="Lindberg D.R."/>
            <person name="Seaver E.C."/>
            <person name="Weisblat D.A."/>
            <person name="Putnam N.H."/>
            <person name="Rokhsar D.S."/>
        </authorList>
    </citation>
    <scope>NUCLEOTIDE SEQUENCE</scope>
</reference>
<reference evidence="13" key="3">
    <citation type="submission" date="2015-06" db="UniProtKB">
        <authorList>
            <consortium name="EnsemblMetazoa"/>
        </authorList>
    </citation>
    <scope>IDENTIFICATION</scope>
</reference>
<keyword evidence="2" id="KW-0808">Transferase</keyword>
<dbReference type="PROSITE" id="PS51186">
    <property type="entry name" value="GNAT"/>
    <property type="match status" value="1"/>
</dbReference>
<dbReference type="PANTHER" id="PTHR14744">
    <property type="entry name" value="N-ALPHA-ACETYLTRANSFERASE 60"/>
    <property type="match status" value="1"/>
</dbReference>
<evidence type="ECO:0000256" key="2">
    <source>
        <dbReference type="ARBA" id="ARBA00022679"/>
    </source>
</evidence>
<comment type="catalytic activity">
    <reaction evidence="9">
        <text>L-lysyl-[protein] + acetyl-CoA = N(6)-acetyl-L-lysyl-[protein] + CoA + H(+)</text>
        <dbReference type="Rhea" id="RHEA:45948"/>
        <dbReference type="Rhea" id="RHEA-COMP:9752"/>
        <dbReference type="Rhea" id="RHEA-COMP:10731"/>
        <dbReference type="ChEBI" id="CHEBI:15378"/>
        <dbReference type="ChEBI" id="CHEBI:29969"/>
        <dbReference type="ChEBI" id="CHEBI:57287"/>
        <dbReference type="ChEBI" id="CHEBI:57288"/>
        <dbReference type="ChEBI" id="CHEBI:61930"/>
        <dbReference type="EC" id="2.3.1.48"/>
    </reaction>
</comment>
<evidence type="ECO:0000313" key="14">
    <source>
        <dbReference type="Proteomes" id="UP000015101"/>
    </source>
</evidence>
<dbReference type="OrthoDB" id="47017at2759"/>
<comment type="similarity">
    <text evidence="6">Belongs to the acetyltransferase family. NAA60 subfamily.</text>
</comment>
<dbReference type="KEGG" id="hro:HELRODRAFT_64313"/>
<dbReference type="GO" id="GO:0004402">
    <property type="term" value="F:histone acetyltransferase activity"/>
    <property type="evidence" value="ECO:0000318"/>
    <property type="project" value="GO_Central"/>
</dbReference>
<organism evidence="13 14">
    <name type="scientific">Helobdella robusta</name>
    <name type="common">Californian leech</name>
    <dbReference type="NCBI Taxonomy" id="6412"/>
    <lineage>
        <taxon>Eukaryota</taxon>
        <taxon>Metazoa</taxon>
        <taxon>Spiralia</taxon>
        <taxon>Lophotrochozoa</taxon>
        <taxon>Annelida</taxon>
        <taxon>Clitellata</taxon>
        <taxon>Hirudinea</taxon>
        <taxon>Rhynchobdellida</taxon>
        <taxon>Glossiphoniidae</taxon>
        <taxon>Helobdella</taxon>
    </lineage>
</organism>
<name>T1FXS6_HELRO</name>
<comment type="catalytic activity">
    <reaction evidence="10">
        <text>N-terminal L-methionyl-[transmembrane protein] + acetyl-CoA = N-terminal N(alpha)-acetyl-L-methionyl-[transmembrane protein] + CoA + H(+)</text>
        <dbReference type="Rhea" id="RHEA:50604"/>
        <dbReference type="Rhea" id="RHEA-COMP:12745"/>
        <dbReference type="Rhea" id="RHEA-COMP:12746"/>
        <dbReference type="ChEBI" id="CHEBI:15378"/>
        <dbReference type="ChEBI" id="CHEBI:57287"/>
        <dbReference type="ChEBI" id="CHEBI:57288"/>
        <dbReference type="ChEBI" id="CHEBI:64731"/>
        <dbReference type="ChEBI" id="CHEBI:133414"/>
        <dbReference type="EC" id="2.3.1.259"/>
    </reaction>
</comment>
<dbReference type="EMBL" id="AMQM01000679">
    <property type="status" value="NOT_ANNOTATED_CDS"/>
    <property type="molecule type" value="Genomic_DNA"/>
</dbReference>
<dbReference type="EC" id="2.3.1.259" evidence="7"/>
<dbReference type="AlphaFoldDB" id="T1FXS6"/>
<evidence type="ECO:0000256" key="5">
    <source>
        <dbReference type="ARBA" id="ARBA00023315"/>
    </source>
</evidence>
<feature type="domain" description="N-acetyltransferase" evidence="11">
    <location>
        <begin position="11"/>
        <end position="180"/>
    </location>
</feature>
<keyword evidence="14" id="KW-1185">Reference proteome</keyword>
<accession>T1FXS6</accession>
<keyword evidence="4" id="KW-0156">Chromatin regulator</keyword>
<dbReference type="InParanoid" id="T1FXS6"/>
<dbReference type="Pfam" id="PF00583">
    <property type="entry name" value="Acetyltransf_1"/>
    <property type="match status" value="1"/>
</dbReference>
<dbReference type="HOGENOM" id="CLU_013985_5_0_1"/>
<evidence type="ECO:0000256" key="6">
    <source>
        <dbReference type="ARBA" id="ARBA00025774"/>
    </source>
</evidence>
<dbReference type="RefSeq" id="XP_009016046.1">
    <property type="nucleotide sequence ID" value="XM_009017798.1"/>
</dbReference>
<protein>
    <recommendedName>
        <fullName evidence="8">N-alpha-acetyltransferase 60</fullName>
        <ecNumber evidence="7">2.3.1.259</ecNumber>
        <ecNumber evidence="1">2.3.1.48</ecNumber>
    </recommendedName>
</protein>
<dbReference type="eggNOG" id="KOG3138">
    <property type="taxonomic scope" value="Eukaryota"/>
</dbReference>
<dbReference type="EMBL" id="KB096324">
    <property type="protein sequence ID" value="ESO06678.1"/>
    <property type="molecule type" value="Genomic_DNA"/>
</dbReference>
<dbReference type="PANTHER" id="PTHR14744:SF15">
    <property type="entry name" value="N-ALPHA-ACETYLTRANSFERASE 60"/>
    <property type="match status" value="1"/>
</dbReference>
<dbReference type="InterPro" id="IPR000182">
    <property type="entry name" value="GNAT_dom"/>
</dbReference>
<dbReference type="GO" id="GO:0120518">
    <property type="term" value="F:protein N-terminal-methionine acetyltransferase activity"/>
    <property type="evidence" value="ECO:0007669"/>
    <property type="project" value="UniProtKB-EC"/>
</dbReference>
<dbReference type="Gene3D" id="3.40.630.30">
    <property type="match status" value="1"/>
</dbReference>
<dbReference type="InterPro" id="IPR016181">
    <property type="entry name" value="Acyl_CoA_acyltransferase"/>
</dbReference>
<dbReference type="Proteomes" id="UP000015101">
    <property type="component" value="Unassembled WGS sequence"/>
</dbReference>
<evidence type="ECO:0000256" key="3">
    <source>
        <dbReference type="ARBA" id="ARBA00022829"/>
    </source>
</evidence>
<dbReference type="FunCoup" id="T1FXS6">
    <property type="interactions" value="1662"/>
</dbReference>
<evidence type="ECO:0000313" key="13">
    <source>
        <dbReference type="EnsemblMetazoa" id="HelroP64313"/>
    </source>
</evidence>
<evidence type="ECO:0000256" key="7">
    <source>
        <dbReference type="ARBA" id="ARBA00026111"/>
    </source>
</evidence>
<sequence length="199" mass="23230">MAECFNVQQQIQLRYLCPDDLLEVKQLCADWFPIQYPESWYTDILTNPRFYSLAATINLKIIGMIVSEVKPKIRCNREDSDILAAYYPSNTLVAYILSLGVVKQYRRLGIASLLLDNLLSYLTSEDLNDCKVVYLHVLTTNSIAIRFYEKRNFTIHASLPYYYSIKGKLYDGYSYVLYINDGKPPSTLLYPFFYWIPFT</sequence>
<gene>
    <name evidence="13" type="primary">20213624</name>
    <name evidence="12" type="ORF">HELRODRAFT_64313</name>
</gene>
<keyword evidence="3" id="KW-0159">Chromosome partition</keyword>
<dbReference type="GO" id="GO:0007059">
    <property type="term" value="P:chromosome segregation"/>
    <property type="evidence" value="ECO:0000318"/>
    <property type="project" value="GO_Central"/>
</dbReference>
<evidence type="ECO:0000256" key="8">
    <source>
        <dbReference type="ARBA" id="ARBA00026144"/>
    </source>
</evidence>
<evidence type="ECO:0000313" key="12">
    <source>
        <dbReference type="EMBL" id="ESO06678.1"/>
    </source>
</evidence>
<dbReference type="STRING" id="6412.T1FXS6"/>
<reference evidence="14" key="1">
    <citation type="submission" date="2012-12" db="EMBL/GenBank/DDBJ databases">
        <authorList>
            <person name="Hellsten U."/>
            <person name="Grimwood J."/>
            <person name="Chapman J.A."/>
            <person name="Shapiro H."/>
            <person name="Aerts A."/>
            <person name="Otillar R.P."/>
            <person name="Terry A.Y."/>
            <person name="Boore J.L."/>
            <person name="Simakov O."/>
            <person name="Marletaz F."/>
            <person name="Cho S.-J."/>
            <person name="Edsinger-Gonzales E."/>
            <person name="Havlak P."/>
            <person name="Kuo D.-H."/>
            <person name="Larsson T."/>
            <person name="Lv J."/>
            <person name="Arendt D."/>
            <person name="Savage R."/>
            <person name="Osoegawa K."/>
            <person name="de Jong P."/>
            <person name="Lindberg D.R."/>
            <person name="Seaver E.C."/>
            <person name="Weisblat D.A."/>
            <person name="Putnam N.H."/>
            <person name="Grigoriev I.V."/>
            <person name="Rokhsar D.S."/>
        </authorList>
    </citation>
    <scope>NUCLEOTIDE SEQUENCE</scope>
</reference>
<dbReference type="EnsemblMetazoa" id="HelroT64313">
    <property type="protein sequence ID" value="HelroP64313"/>
    <property type="gene ID" value="HelroG64313"/>
</dbReference>
<keyword evidence="5" id="KW-0012">Acyltransferase</keyword>
<evidence type="ECO:0000256" key="9">
    <source>
        <dbReference type="ARBA" id="ARBA00048017"/>
    </source>
</evidence>
<dbReference type="GeneID" id="20213624"/>
<evidence type="ECO:0000256" key="1">
    <source>
        <dbReference type="ARBA" id="ARBA00013184"/>
    </source>
</evidence>
<dbReference type="OMA" id="CWFEEVV"/>
<dbReference type="InterPro" id="IPR045141">
    <property type="entry name" value="NAA60-like"/>
</dbReference>
<evidence type="ECO:0000256" key="4">
    <source>
        <dbReference type="ARBA" id="ARBA00022853"/>
    </source>
</evidence>
<evidence type="ECO:0000259" key="11">
    <source>
        <dbReference type="PROSITE" id="PS51186"/>
    </source>
</evidence>
<dbReference type="EC" id="2.3.1.48" evidence="1"/>
<dbReference type="GO" id="GO:0004596">
    <property type="term" value="F:protein-N-terminal amino-acid acetyltransferase activity"/>
    <property type="evidence" value="ECO:0000318"/>
    <property type="project" value="GO_Central"/>
</dbReference>
<evidence type="ECO:0000256" key="10">
    <source>
        <dbReference type="ARBA" id="ARBA00048848"/>
    </source>
</evidence>
<dbReference type="SUPFAM" id="SSF55729">
    <property type="entry name" value="Acyl-CoA N-acyltransferases (Nat)"/>
    <property type="match status" value="1"/>
</dbReference>
<dbReference type="CTD" id="20213624"/>